<dbReference type="GO" id="GO:0005576">
    <property type="term" value="C:extracellular region"/>
    <property type="evidence" value="ECO:0007669"/>
    <property type="project" value="UniProtKB-SubCell"/>
</dbReference>
<evidence type="ECO:0000256" key="1">
    <source>
        <dbReference type="ARBA" id="ARBA00004613"/>
    </source>
</evidence>
<reference evidence="5 6" key="1">
    <citation type="journal article" date="2018" name="Nat. Ecol. Evol.">
        <title>Shark genomes provide insights into elasmobranch evolution and the origin of vertebrates.</title>
        <authorList>
            <person name="Hara Y"/>
            <person name="Yamaguchi K"/>
            <person name="Onimaru K"/>
            <person name="Kadota M"/>
            <person name="Koyanagi M"/>
            <person name="Keeley SD"/>
            <person name="Tatsumi K"/>
            <person name="Tanaka K"/>
            <person name="Motone F"/>
            <person name="Kageyama Y"/>
            <person name="Nozu R"/>
            <person name="Adachi N"/>
            <person name="Nishimura O"/>
            <person name="Nakagawa R"/>
            <person name="Tanegashima C"/>
            <person name="Kiyatake I"/>
            <person name="Matsumoto R"/>
            <person name="Murakumo K"/>
            <person name="Nishida K"/>
            <person name="Terakita A"/>
            <person name="Kuratani S"/>
            <person name="Sato K"/>
            <person name="Hyodo S Kuraku.S."/>
        </authorList>
    </citation>
    <scope>NUCLEOTIDE SEQUENCE [LARGE SCALE GENOMIC DNA]</scope>
</reference>
<dbReference type="Pfam" id="PF17791">
    <property type="entry name" value="MG3"/>
    <property type="match status" value="1"/>
</dbReference>
<organism evidence="5 6">
    <name type="scientific">Scyliorhinus torazame</name>
    <name type="common">Cloudy catshark</name>
    <name type="synonym">Catulus torazame</name>
    <dbReference type="NCBI Taxonomy" id="75743"/>
    <lineage>
        <taxon>Eukaryota</taxon>
        <taxon>Metazoa</taxon>
        <taxon>Chordata</taxon>
        <taxon>Craniata</taxon>
        <taxon>Vertebrata</taxon>
        <taxon>Chondrichthyes</taxon>
        <taxon>Elasmobranchii</taxon>
        <taxon>Galeomorphii</taxon>
        <taxon>Galeoidea</taxon>
        <taxon>Carcharhiniformes</taxon>
        <taxon>Scyliorhinidae</taxon>
        <taxon>Scyliorhinus</taxon>
    </lineage>
</organism>
<comment type="subcellular location">
    <subcellularLocation>
        <location evidence="1">Secreted</location>
    </subcellularLocation>
</comment>
<dbReference type="AlphaFoldDB" id="A0A401PQB8"/>
<dbReference type="InterPro" id="IPR018933">
    <property type="entry name" value="Netrin_module_non-TIMP"/>
</dbReference>
<dbReference type="InterPro" id="IPR008993">
    <property type="entry name" value="TIMP-like_OB-fold"/>
</dbReference>
<dbReference type="Proteomes" id="UP000288216">
    <property type="component" value="Unassembled WGS sequence"/>
</dbReference>
<feature type="non-terminal residue" evidence="5">
    <location>
        <position position="1"/>
    </location>
</feature>
<dbReference type="Pfam" id="PF17790">
    <property type="entry name" value="MG1"/>
    <property type="match status" value="1"/>
</dbReference>
<evidence type="ECO:0000256" key="2">
    <source>
        <dbReference type="ARBA" id="ARBA00022525"/>
    </source>
</evidence>
<dbReference type="Gene3D" id="2.60.40.1930">
    <property type="match status" value="3"/>
</dbReference>
<dbReference type="InterPro" id="IPR050473">
    <property type="entry name" value="A2M/Complement_sys"/>
</dbReference>
<dbReference type="Pfam" id="PF17789">
    <property type="entry name" value="MG4"/>
    <property type="match status" value="1"/>
</dbReference>
<dbReference type="PANTHER" id="PTHR11412:SF81">
    <property type="entry name" value="COMPLEMENT C3"/>
    <property type="match status" value="1"/>
</dbReference>
<dbReference type="Pfam" id="PF01835">
    <property type="entry name" value="MG2"/>
    <property type="match status" value="1"/>
</dbReference>
<protein>
    <recommendedName>
        <fullName evidence="4">NTR domain-containing protein</fullName>
    </recommendedName>
</protein>
<evidence type="ECO:0000313" key="6">
    <source>
        <dbReference type="Proteomes" id="UP000288216"/>
    </source>
</evidence>
<dbReference type="OrthoDB" id="6359008at2759"/>
<dbReference type="Gene3D" id="1.20.50.70">
    <property type="match status" value="1"/>
</dbReference>
<keyword evidence="2" id="KW-0964">Secreted</keyword>
<dbReference type="Pfam" id="PF01759">
    <property type="entry name" value="NTR"/>
    <property type="match status" value="1"/>
</dbReference>
<sequence length="700" mass="77861">SDDVVEQQVRELITRANCEGTRNMDLEMHYLIMGQGSDFWAVAKRLSYQIGEGTWIERWPKGDECQDRRYRNLCQDLEEFSEALTFTGLKQSVIMRRTALLLAVLVFVPPPAQCNPLYVLTAPNIMRVDSEVNVVVEAHNINSDIRVDITLHFFPTGTNIFGKSRTLLSNPGYLTIPVTIPRNRIPKDGPLPQYVVLGATSTEFQLERVIRISYQMGHIFIQTDKPIYTPTQTVHYRLLAVNNDLKPMSETIVVDFTNPQGIIVKRDEVPAKGFPGISASVYKIPEIVNNGVWKIAASYKTASQINYTTEFEVKEYVLPSFEVTLKTEKAFFYVGDVKLDVSIIARFTYGKPVQGRAFVLFGIMKDGEKIGIPSSLQSVAITDGEGVAFLTSEALKTRFPNIREYVGCSFYVTANVITNTGSDMVEAEKSGIKIVTTPYTILFRKTSKYYKPGMPFTLMVQVTNPDGSPATGIPVIVNSREGSLRTQADGTARLTINTDGQQQNLQIKVETNAVNINKSQQGSAQMVAEQYRTQDGSGNYLHISIEPTETELPVQFIIGADLATRDQIKYFTYMLVVSAAKEQDKHRIYKPADSFELKLTGDSGAAVGLVAVDKAVFALNNKNKLTQSKIWNVVEKDDIGCTPGSGSDVLGVFSGAGLTFVTSTDIKTATRTELKCKQPMKRKRRSTEIMDLKATKCMCF</sequence>
<proteinExistence type="predicted"/>
<dbReference type="InterPro" id="IPR041555">
    <property type="entry name" value="MG3"/>
</dbReference>
<dbReference type="InterPro" id="IPR013783">
    <property type="entry name" value="Ig-like_fold"/>
</dbReference>
<evidence type="ECO:0000259" key="4">
    <source>
        <dbReference type="PROSITE" id="PS50189"/>
    </source>
</evidence>
<dbReference type="GO" id="GO:0004866">
    <property type="term" value="F:endopeptidase inhibitor activity"/>
    <property type="evidence" value="ECO:0007669"/>
    <property type="project" value="InterPro"/>
</dbReference>
<dbReference type="SUPFAM" id="SSF50242">
    <property type="entry name" value="TIMP-like"/>
    <property type="match status" value="1"/>
</dbReference>
<dbReference type="EMBL" id="BFAA01009890">
    <property type="protein sequence ID" value="GCB75322.1"/>
    <property type="molecule type" value="Genomic_DNA"/>
</dbReference>
<dbReference type="Gene3D" id="2.60.40.1940">
    <property type="match status" value="1"/>
</dbReference>
<dbReference type="InterPro" id="IPR002890">
    <property type="entry name" value="MG2"/>
</dbReference>
<keyword evidence="3" id="KW-1015">Disulfide bond</keyword>
<dbReference type="Gene3D" id="6.20.50.160">
    <property type="match status" value="1"/>
</dbReference>
<dbReference type="Gene3D" id="2.60.40.10">
    <property type="entry name" value="Immunoglobulins"/>
    <property type="match status" value="1"/>
</dbReference>
<evidence type="ECO:0000313" key="5">
    <source>
        <dbReference type="EMBL" id="GCB75322.1"/>
    </source>
</evidence>
<dbReference type="InterPro" id="IPR001134">
    <property type="entry name" value="Netrin_domain"/>
</dbReference>
<dbReference type="Gene3D" id="2.40.50.120">
    <property type="match status" value="1"/>
</dbReference>
<evidence type="ECO:0000256" key="3">
    <source>
        <dbReference type="ARBA" id="ARBA00023157"/>
    </source>
</evidence>
<comment type="caution">
    <text evidence="5">The sequence shown here is derived from an EMBL/GenBank/DDBJ whole genome shotgun (WGS) entry which is preliminary data.</text>
</comment>
<dbReference type="FunFam" id="2.60.40.1940:FF:000001">
    <property type="entry name" value="Complement component C3"/>
    <property type="match status" value="1"/>
</dbReference>
<gene>
    <name evidence="5" type="ORF">scyTo_0016409</name>
</gene>
<dbReference type="STRING" id="75743.A0A401PQB8"/>
<dbReference type="InterPro" id="IPR041425">
    <property type="entry name" value="C3/4/5_MG1"/>
</dbReference>
<dbReference type="PROSITE" id="PS50189">
    <property type="entry name" value="NTR"/>
    <property type="match status" value="1"/>
</dbReference>
<keyword evidence="6" id="KW-1185">Reference proteome</keyword>
<accession>A0A401PQB8</accession>
<dbReference type="InterPro" id="IPR040839">
    <property type="entry name" value="MG4"/>
</dbReference>
<dbReference type="PANTHER" id="PTHR11412">
    <property type="entry name" value="MACROGLOBULIN / COMPLEMENT"/>
    <property type="match status" value="1"/>
</dbReference>
<name>A0A401PQB8_SCYTO</name>
<feature type="domain" description="NTR" evidence="4">
    <location>
        <begin position="1"/>
        <end position="74"/>
    </location>
</feature>